<dbReference type="Proteomes" id="UP001151532">
    <property type="component" value="Chromosome 16"/>
</dbReference>
<name>A0A9Q0VUR8_SALPP</name>
<sequence>MILLFSKGPHGFAFDTWTCFLINALDSTIDFYHHRRLSNA</sequence>
<dbReference type="EMBL" id="JAPFFK010000007">
    <property type="protein sequence ID" value="KAJ6755416.1"/>
    <property type="molecule type" value="Genomic_DNA"/>
</dbReference>
<keyword evidence="2" id="KW-1185">Reference proteome</keyword>
<gene>
    <name evidence="1" type="ORF">OIU79_027926</name>
</gene>
<protein>
    <submittedName>
        <fullName evidence="1">Uncharacterized protein</fullName>
    </submittedName>
</protein>
<organism evidence="1 2">
    <name type="scientific">Salix purpurea</name>
    <name type="common">Purple osier willow</name>
    <dbReference type="NCBI Taxonomy" id="77065"/>
    <lineage>
        <taxon>Eukaryota</taxon>
        <taxon>Viridiplantae</taxon>
        <taxon>Streptophyta</taxon>
        <taxon>Embryophyta</taxon>
        <taxon>Tracheophyta</taxon>
        <taxon>Spermatophyta</taxon>
        <taxon>Magnoliopsida</taxon>
        <taxon>eudicotyledons</taxon>
        <taxon>Gunneridae</taxon>
        <taxon>Pentapetalae</taxon>
        <taxon>rosids</taxon>
        <taxon>fabids</taxon>
        <taxon>Malpighiales</taxon>
        <taxon>Salicaceae</taxon>
        <taxon>Saliceae</taxon>
        <taxon>Salix</taxon>
    </lineage>
</organism>
<dbReference type="AlphaFoldDB" id="A0A9Q0VUR8"/>
<reference evidence="1" key="1">
    <citation type="submission" date="2022-11" db="EMBL/GenBank/DDBJ databases">
        <authorList>
            <person name="Hyden B.L."/>
            <person name="Feng K."/>
            <person name="Yates T."/>
            <person name="Jawdy S."/>
            <person name="Smart L.B."/>
            <person name="Muchero W."/>
        </authorList>
    </citation>
    <scope>NUCLEOTIDE SEQUENCE</scope>
    <source>
        <tissue evidence="1">Shoot tip</tissue>
    </source>
</reference>
<comment type="caution">
    <text evidence="1">The sequence shown here is derived from an EMBL/GenBank/DDBJ whole genome shotgun (WGS) entry which is preliminary data.</text>
</comment>
<evidence type="ECO:0000313" key="2">
    <source>
        <dbReference type="Proteomes" id="UP001151532"/>
    </source>
</evidence>
<reference evidence="1" key="2">
    <citation type="journal article" date="2023" name="Int. J. Mol. Sci.">
        <title>De Novo Assembly and Annotation of 11 Diverse Shrub Willow (Salix) Genomes Reveals Novel Gene Organization in Sex-Linked Regions.</title>
        <authorList>
            <person name="Hyden B."/>
            <person name="Feng K."/>
            <person name="Yates T.B."/>
            <person name="Jawdy S."/>
            <person name="Cereghino C."/>
            <person name="Smart L.B."/>
            <person name="Muchero W."/>
        </authorList>
    </citation>
    <scope>NUCLEOTIDE SEQUENCE</scope>
    <source>
        <tissue evidence="1">Shoot tip</tissue>
    </source>
</reference>
<evidence type="ECO:0000313" key="1">
    <source>
        <dbReference type="EMBL" id="KAJ6755416.1"/>
    </source>
</evidence>
<proteinExistence type="predicted"/>
<accession>A0A9Q0VUR8</accession>